<keyword evidence="4" id="KW-1185">Reference proteome</keyword>
<proteinExistence type="predicted"/>
<dbReference type="GO" id="GO:0000445">
    <property type="term" value="C:THO complex part of transcription export complex"/>
    <property type="evidence" value="ECO:0007669"/>
    <property type="project" value="TreeGrafter"/>
</dbReference>
<dbReference type="Pfam" id="PF11732">
    <property type="entry name" value="Thoc2"/>
    <property type="match status" value="1"/>
</dbReference>
<dbReference type="InterPro" id="IPR021726">
    <property type="entry name" value="THO_THOC2_N"/>
</dbReference>
<feature type="domain" description="THO complex subunit 2 N-terminal" evidence="2">
    <location>
        <begin position="404"/>
        <end position="547"/>
    </location>
</feature>
<dbReference type="GO" id="GO:0003729">
    <property type="term" value="F:mRNA binding"/>
    <property type="evidence" value="ECO:0007669"/>
    <property type="project" value="TreeGrafter"/>
</dbReference>
<feature type="non-terminal residue" evidence="3">
    <location>
        <position position="836"/>
    </location>
</feature>
<accession>A0AAV5VGH8</accession>
<dbReference type="Proteomes" id="UP001432322">
    <property type="component" value="Unassembled WGS sequence"/>
</dbReference>
<feature type="domain" description="THO complex subunit 2 N-terminal" evidence="2">
    <location>
        <begin position="20"/>
        <end position="377"/>
    </location>
</feature>
<dbReference type="GO" id="GO:0006397">
    <property type="term" value="P:mRNA processing"/>
    <property type="evidence" value="ECO:0007669"/>
    <property type="project" value="InterPro"/>
</dbReference>
<feature type="domain" description="THO complex subunitTHOC2 N-terminal" evidence="1">
    <location>
        <begin position="549"/>
        <end position="624"/>
    </location>
</feature>
<evidence type="ECO:0000313" key="4">
    <source>
        <dbReference type="Proteomes" id="UP001432322"/>
    </source>
</evidence>
<dbReference type="EMBL" id="BTSY01000003">
    <property type="protein sequence ID" value="GMT17534.1"/>
    <property type="molecule type" value="Genomic_DNA"/>
</dbReference>
<evidence type="ECO:0008006" key="5">
    <source>
        <dbReference type="Google" id="ProtNLM"/>
    </source>
</evidence>
<dbReference type="InterPro" id="IPR032302">
    <property type="entry name" value="THOC2_N"/>
</dbReference>
<dbReference type="PANTHER" id="PTHR21597">
    <property type="entry name" value="THO2 PROTEIN"/>
    <property type="match status" value="1"/>
</dbReference>
<gene>
    <name evidence="3" type="ORF">PFISCL1PPCAC_8831</name>
</gene>
<evidence type="ECO:0000259" key="2">
    <source>
        <dbReference type="Pfam" id="PF16134"/>
    </source>
</evidence>
<dbReference type="GO" id="GO:0006406">
    <property type="term" value="P:mRNA export from nucleus"/>
    <property type="evidence" value="ECO:0007669"/>
    <property type="project" value="InterPro"/>
</dbReference>
<comment type="caution">
    <text evidence="3">The sequence shown here is derived from an EMBL/GenBank/DDBJ whole genome shotgun (WGS) entry which is preliminary data.</text>
</comment>
<dbReference type="PANTHER" id="PTHR21597:SF0">
    <property type="entry name" value="THO COMPLEX SUBUNIT 2"/>
    <property type="match status" value="1"/>
</dbReference>
<organism evidence="3 4">
    <name type="scientific">Pristionchus fissidentatus</name>
    <dbReference type="NCBI Taxonomy" id="1538716"/>
    <lineage>
        <taxon>Eukaryota</taxon>
        <taxon>Metazoa</taxon>
        <taxon>Ecdysozoa</taxon>
        <taxon>Nematoda</taxon>
        <taxon>Chromadorea</taxon>
        <taxon>Rhabditida</taxon>
        <taxon>Rhabditina</taxon>
        <taxon>Diplogasteromorpha</taxon>
        <taxon>Diplogasteroidea</taxon>
        <taxon>Neodiplogasteridae</taxon>
        <taxon>Pristionchus</taxon>
    </lineage>
</organism>
<dbReference type="Pfam" id="PF16134">
    <property type="entry name" value="THOC2_N"/>
    <property type="match status" value="2"/>
</dbReference>
<evidence type="ECO:0000259" key="1">
    <source>
        <dbReference type="Pfam" id="PF11732"/>
    </source>
</evidence>
<dbReference type="InterPro" id="IPR040007">
    <property type="entry name" value="Tho2"/>
</dbReference>
<dbReference type="AlphaFoldDB" id="A0AAV5VGH8"/>
<reference evidence="3" key="1">
    <citation type="submission" date="2023-10" db="EMBL/GenBank/DDBJ databases">
        <title>Genome assembly of Pristionchus species.</title>
        <authorList>
            <person name="Yoshida K."/>
            <person name="Sommer R.J."/>
        </authorList>
    </citation>
    <scope>NUCLEOTIDE SEQUENCE</scope>
    <source>
        <strain evidence="3">RS5133</strain>
    </source>
</reference>
<evidence type="ECO:0000313" key="3">
    <source>
        <dbReference type="EMBL" id="GMT17534.1"/>
    </source>
</evidence>
<sequence length="836" mass="93532">MSTDASAGLLNSLLDTCEGVVKGRITPADAYKKIDDANEKDSSVSSVLVDVLAIIDADEKDETEKKLFLDLLKLLMKDVVPEDCLRAELEALDANVQANRMQIIRTKTKLFFKQSKFNLLREETEGYSKLVTELLSVDDSLNAAVISQRMLSLIGTFSLDPNRAIDILLEAFERCPSRRATYVAILKEMQTTAEYLQTFIIFKFTLYQTDKSETPFSLYRLTAALIEEGLIDMDHIVKFLTPTSSDLMESHKARAALASIRSKKAETILTSSVAVDPHKHASVGADGQELATITGISFSAVMGVQEAEDAKLRGGDDEAKVLGCNQKVGLATALLEDGEWERAKKMMECMPEFYLVQASRHAAGAIADMVDATVDGLFHIKCAQGLYEDSERRTKAGEEGRRKWDRTVSSWDDFDIVFELLAAVGPRVAYRSKTMTKLVRLCNVFFEERAAGAYGTGPEIAGRMMDLIDEILLPGLSLSESNVALSEEIWTLISQFSYEQRYRLYGRWKTIHTTKHPELTIERGKTIGRTKYVIKRLSKDTVKMMGRILGKLAHTHPSFVFDYLLGQVQTFDNLIHPVVDALRFLTNLELDVLLFCVLEQLASPSKESLKASDGTTSNWLTSLATMVGALLKKYTIELTGMLEYVSMQLRNNKSSDLLILNEMLHAMAGIEKATQATQEHIEALSGGELLRQEAGSYGSAIRNKKSLLRLRDAILKDDLAVGLSILVAQQRDSILYEGSKEMPLKLTGEMADQCRDTLVQFSSFLLENMKLEEYARKMPPIDVLLSDYSLPVDAAFFLARPAFRFEVQQAFDKSKRAMRAREREMEQARKEEEGGR</sequence>
<protein>
    <recommendedName>
        <fullName evidence="5">THO complex subunit 2</fullName>
    </recommendedName>
</protein>
<name>A0AAV5VGH8_9BILA</name>